<sequence>MMRRDRELTIDTSISPQKDGGGLAFFMTDPEPVAPSRWSGRRGRRQRKKHGGGKTTTPDEKGYLGDFEEPLRRLSFTDKDLLEVIDDPEDFRLLQSDLRRQGAVTNSLIKEGIHFYVQNCLVAKKQSDSPTTMITPKSSTSSKKSRQRASSWSKTPPRS</sequence>
<proteinExistence type="predicted"/>
<protein>
    <submittedName>
        <fullName evidence="2">Uncharacterized protein</fullName>
    </submittedName>
</protein>
<feature type="compositionally biased region" description="Basic residues" evidence="1">
    <location>
        <begin position="39"/>
        <end position="52"/>
    </location>
</feature>
<feature type="region of interest" description="Disordered" evidence="1">
    <location>
        <begin position="1"/>
        <end position="66"/>
    </location>
</feature>
<accession>A0A9N8ED56</accession>
<dbReference type="Proteomes" id="UP001153069">
    <property type="component" value="Unassembled WGS sequence"/>
</dbReference>
<feature type="compositionally biased region" description="Low complexity" evidence="1">
    <location>
        <begin position="129"/>
        <end position="159"/>
    </location>
</feature>
<feature type="compositionally biased region" description="Basic and acidic residues" evidence="1">
    <location>
        <begin position="57"/>
        <end position="66"/>
    </location>
</feature>
<dbReference type="EMBL" id="CAICTM010001001">
    <property type="protein sequence ID" value="CAB9519262.1"/>
    <property type="molecule type" value="Genomic_DNA"/>
</dbReference>
<evidence type="ECO:0000313" key="3">
    <source>
        <dbReference type="Proteomes" id="UP001153069"/>
    </source>
</evidence>
<name>A0A9N8ED56_9STRA</name>
<gene>
    <name evidence="2" type="ORF">SEMRO_1003_G229990.1</name>
</gene>
<comment type="caution">
    <text evidence="2">The sequence shown here is derived from an EMBL/GenBank/DDBJ whole genome shotgun (WGS) entry which is preliminary data.</text>
</comment>
<keyword evidence="3" id="KW-1185">Reference proteome</keyword>
<evidence type="ECO:0000256" key="1">
    <source>
        <dbReference type="SAM" id="MobiDB-lite"/>
    </source>
</evidence>
<dbReference type="AlphaFoldDB" id="A0A9N8ED56"/>
<organism evidence="2 3">
    <name type="scientific">Seminavis robusta</name>
    <dbReference type="NCBI Taxonomy" id="568900"/>
    <lineage>
        <taxon>Eukaryota</taxon>
        <taxon>Sar</taxon>
        <taxon>Stramenopiles</taxon>
        <taxon>Ochrophyta</taxon>
        <taxon>Bacillariophyta</taxon>
        <taxon>Bacillariophyceae</taxon>
        <taxon>Bacillariophycidae</taxon>
        <taxon>Naviculales</taxon>
        <taxon>Naviculaceae</taxon>
        <taxon>Seminavis</taxon>
    </lineage>
</organism>
<evidence type="ECO:0000313" key="2">
    <source>
        <dbReference type="EMBL" id="CAB9519262.1"/>
    </source>
</evidence>
<feature type="region of interest" description="Disordered" evidence="1">
    <location>
        <begin position="126"/>
        <end position="159"/>
    </location>
</feature>
<reference evidence="2" key="1">
    <citation type="submission" date="2020-06" db="EMBL/GenBank/DDBJ databases">
        <authorList>
            <consortium name="Plant Systems Biology data submission"/>
        </authorList>
    </citation>
    <scope>NUCLEOTIDE SEQUENCE</scope>
    <source>
        <strain evidence="2">D6</strain>
    </source>
</reference>